<dbReference type="PROSITE" id="PS50054">
    <property type="entry name" value="TYR_PHOSPHATASE_DUAL"/>
    <property type="match status" value="1"/>
</dbReference>
<dbReference type="OrthoDB" id="426001at2759"/>
<dbReference type="GO" id="GO:0008330">
    <property type="term" value="F:protein tyrosine/threonine phosphatase activity"/>
    <property type="evidence" value="ECO:0007669"/>
    <property type="project" value="TreeGrafter"/>
</dbReference>
<dbReference type="InterPro" id="IPR020422">
    <property type="entry name" value="TYR_PHOSPHATASE_DUAL_dom"/>
</dbReference>
<proteinExistence type="inferred from homology"/>
<dbReference type="InterPro" id="IPR029021">
    <property type="entry name" value="Prot-tyrosine_phosphatase-like"/>
</dbReference>
<dbReference type="RefSeq" id="XP_016896939.1">
    <property type="nucleotide sequence ID" value="XM_017041450.2"/>
</dbReference>
<reference evidence="8" key="2">
    <citation type="submission" date="2025-05" db="UniProtKB">
        <authorList>
            <consortium name="Ensembl"/>
        </authorList>
    </citation>
    <scope>IDENTIFICATION</scope>
</reference>
<evidence type="ECO:0000313" key="8">
    <source>
        <dbReference type="Ensembl" id="ENSCSEP00000024070.1"/>
    </source>
</evidence>
<feature type="compositionally biased region" description="Polar residues" evidence="5">
    <location>
        <begin position="24"/>
        <end position="42"/>
    </location>
</feature>
<feature type="compositionally biased region" description="Low complexity" evidence="5">
    <location>
        <begin position="638"/>
        <end position="654"/>
    </location>
</feature>
<evidence type="ECO:0000259" key="6">
    <source>
        <dbReference type="PROSITE" id="PS50054"/>
    </source>
</evidence>
<dbReference type="InterPro" id="IPR000387">
    <property type="entry name" value="Tyr_Pase_dom"/>
</dbReference>
<sequence length="878" mass="96159">MPPLPLDERIVVIQRPRNLALCESPQTVPQPSAQISSSSNGQLAHPSHRRPSQSHSPACKSLTLECQRRSSRFLKSISDHSEVPVSGRHTPSHCHSNGTVTLGPRLPPHTHKIDIRLTLDRRGQGDGLSNSSVHCKSVKSGRGKCASSQLDQGQWERKTATAGRSGGPEPRCMQVNQLSTSPGGVLQFVPAQTQQQHKFRSDREKENSRICSRGDQEFLSLDHKKKLGSAPQSHNSNTLPYHCYSGTLPHASVLNSKFPTPPQSRPTNAQLPFLQLNKPQSSNSRDHRPRIFHGLPLSPCSSHAGRFPSPDHTCTINCTHPFSCCHWKFLRCRSCKGNSGSCEKGGGSSSTSFSCVQNDGVVKKRGKEMGLGNLGGCLSNGSTSNTSSSNSTVSDCRGSRFKPLLCTSCSGEAKTFESPTVLRKRLVAGCLPCTPSAPLRAIQSCVMGCNPKSSQTGSSTCSYCSSDPIVVTYNPHRKPPGKGIAGAQLMRKFQTDDEDDYSASTVWPGELAKKFSHSKAQKNYRAEIRTEVGRTCGRQAQGDSNRTGLVALDCQNLQDYAQAQHTDHAGRQWLQQGRMAAFDFLGSRSRSRYDGGQNSLKRLLNMEDIGMDNGSEQHTDVPFSQSFSPLSASPPSPVSFSPSPSAPSTLTKPKPWLRDKEGGHSLPSAQSLHLALNSLNREQDEERSRMHLSLPLSSSLPASLSDESVMTPDAENAVISPILPFLFLGNERDAQDLDLLLRLNIGYVVNVTTHLPLYHVNSGLRYKRLPATDNSKQNLQQYFEEVFEFIEEAYQSGQGVLVHCQAGVSRSATVVIAYLMKHTLMTMTDAYKYVRSRRPVVSPNLNFMGQLLEFERDLNSGVTPRILMPKLNGVETQV</sequence>
<dbReference type="PANTHER" id="PTHR10159">
    <property type="entry name" value="DUAL SPECIFICITY PROTEIN PHOSPHATASE"/>
    <property type="match status" value="1"/>
</dbReference>
<dbReference type="Ensembl" id="ENSCSET00000024391.1">
    <property type="protein sequence ID" value="ENSCSEP00000024070.1"/>
    <property type="gene ID" value="ENSCSEG00000015350.1"/>
</dbReference>
<keyword evidence="3" id="KW-0378">Hydrolase</keyword>
<feature type="region of interest" description="Disordered" evidence="5">
    <location>
        <begin position="77"/>
        <end position="108"/>
    </location>
</feature>
<dbReference type="FunFam" id="3.90.190.10:FF:000028">
    <property type="entry name" value="Dual specificity phosphatase 10"/>
    <property type="match status" value="1"/>
</dbReference>
<dbReference type="GeneID" id="103394890"/>
<dbReference type="InterPro" id="IPR000340">
    <property type="entry name" value="Dual-sp_phosphatase_cat-dom"/>
</dbReference>
<keyword evidence="4" id="KW-0904">Protein phosphatase</keyword>
<evidence type="ECO:0000256" key="5">
    <source>
        <dbReference type="SAM" id="MobiDB-lite"/>
    </source>
</evidence>
<dbReference type="AlphaFoldDB" id="A0A3P8WHF3"/>
<dbReference type="STRING" id="244447.ENSCSEP00000024067"/>
<dbReference type="PANTHER" id="PTHR10159:SF314">
    <property type="entry name" value="PROTEIN-TYROSINE-PHOSPHATASE"/>
    <property type="match status" value="1"/>
</dbReference>
<comment type="similarity">
    <text evidence="1">Belongs to the protein-tyrosine phosphatase family. Non-receptor class dual specificity subfamily.</text>
</comment>
<feature type="compositionally biased region" description="Low complexity" evidence="5">
    <location>
        <begin position="622"/>
        <end position="631"/>
    </location>
</feature>
<dbReference type="GO" id="GO:0033550">
    <property type="term" value="F:MAP kinase tyrosine phosphatase activity"/>
    <property type="evidence" value="ECO:0007669"/>
    <property type="project" value="TreeGrafter"/>
</dbReference>
<dbReference type="Proteomes" id="UP000265120">
    <property type="component" value="Chromosome 19"/>
</dbReference>
<feature type="domain" description="Tyrosine specific protein phosphatases" evidence="7">
    <location>
        <begin position="780"/>
        <end position="839"/>
    </location>
</feature>
<evidence type="ECO:0000256" key="3">
    <source>
        <dbReference type="ARBA" id="ARBA00022801"/>
    </source>
</evidence>
<accession>A0A3P8WHF3</accession>
<feature type="region of interest" description="Disordered" evidence="5">
    <location>
        <begin position="122"/>
        <end position="170"/>
    </location>
</feature>
<organism evidence="8 9">
    <name type="scientific">Cynoglossus semilaevis</name>
    <name type="common">Tongue sole</name>
    <dbReference type="NCBI Taxonomy" id="244447"/>
    <lineage>
        <taxon>Eukaryota</taxon>
        <taxon>Metazoa</taxon>
        <taxon>Chordata</taxon>
        <taxon>Craniata</taxon>
        <taxon>Vertebrata</taxon>
        <taxon>Euteleostomi</taxon>
        <taxon>Actinopterygii</taxon>
        <taxon>Neopterygii</taxon>
        <taxon>Teleostei</taxon>
        <taxon>Neoteleostei</taxon>
        <taxon>Acanthomorphata</taxon>
        <taxon>Carangaria</taxon>
        <taxon>Pleuronectiformes</taxon>
        <taxon>Pleuronectoidei</taxon>
        <taxon>Cynoglossidae</taxon>
        <taxon>Cynoglossinae</taxon>
        <taxon>Cynoglossus</taxon>
    </lineage>
</organism>
<feature type="domain" description="Tyrosine-protein phosphatase" evidence="6">
    <location>
        <begin position="718"/>
        <end position="860"/>
    </location>
</feature>
<dbReference type="SUPFAM" id="SSF52799">
    <property type="entry name" value="(Phosphotyrosine protein) phosphatases II"/>
    <property type="match status" value="1"/>
</dbReference>
<name>A0A3P8WHF3_CYNSE</name>
<feature type="region of interest" description="Disordered" evidence="5">
    <location>
        <begin position="22"/>
        <end position="60"/>
    </location>
</feature>
<feature type="region of interest" description="Disordered" evidence="5">
    <location>
        <begin position="610"/>
        <end position="667"/>
    </location>
</feature>
<dbReference type="Pfam" id="PF00782">
    <property type="entry name" value="DSPc"/>
    <property type="match status" value="1"/>
</dbReference>
<dbReference type="GO" id="GO:0017017">
    <property type="term" value="F:MAP kinase tyrosine/serine/threonine phosphatase activity"/>
    <property type="evidence" value="ECO:0007669"/>
    <property type="project" value="TreeGrafter"/>
</dbReference>
<dbReference type="PROSITE" id="PS00383">
    <property type="entry name" value="TYR_PHOSPHATASE_1"/>
    <property type="match status" value="1"/>
</dbReference>
<dbReference type="PROSITE" id="PS50056">
    <property type="entry name" value="TYR_PHOSPHATASE_2"/>
    <property type="match status" value="1"/>
</dbReference>
<evidence type="ECO:0000259" key="7">
    <source>
        <dbReference type="PROSITE" id="PS50056"/>
    </source>
</evidence>
<dbReference type="SMART" id="SM00195">
    <property type="entry name" value="DSPc"/>
    <property type="match status" value="1"/>
</dbReference>
<dbReference type="Ensembl" id="ENSCSET00000024388.1">
    <property type="protein sequence ID" value="ENSCSEP00000024067.1"/>
    <property type="gene ID" value="ENSCSEG00000015350.1"/>
</dbReference>
<dbReference type="InterPro" id="IPR016130">
    <property type="entry name" value="Tyr_Pase_AS"/>
</dbReference>
<dbReference type="EC" id="3.1.3.48" evidence="2"/>
<dbReference type="KEGG" id="csem:103394890"/>
<evidence type="ECO:0000313" key="9">
    <source>
        <dbReference type="Proteomes" id="UP000265120"/>
    </source>
</evidence>
<dbReference type="OMA" id="LDQGQCE"/>
<evidence type="ECO:0000256" key="2">
    <source>
        <dbReference type="ARBA" id="ARBA00013064"/>
    </source>
</evidence>
<evidence type="ECO:0000256" key="4">
    <source>
        <dbReference type="ARBA" id="ARBA00022912"/>
    </source>
</evidence>
<keyword evidence="9" id="KW-1185">Reference proteome</keyword>
<dbReference type="GeneTree" id="ENSGT00940000166053"/>
<dbReference type="Gene3D" id="3.90.190.10">
    <property type="entry name" value="Protein tyrosine phosphatase superfamily"/>
    <property type="match status" value="1"/>
</dbReference>
<evidence type="ECO:0000256" key="1">
    <source>
        <dbReference type="ARBA" id="ARBA00008601"/>
    </source>
</evidence>
<reference evidence="8 9" key="1">
    <citation type="journal article" date="2014" name="Nat. Genet.">
        <title>Whole-genome sequence of a flatfish provides insights into ZW sex chromosome evolution and adaptation to a benthic lifestyle.</title>
        <authorList>
            <person name="Chen S."/>
            <person name="Zhang G."/>
            <person name="Shao C."/>
            <person name="Huang Q."/>
            <person name="Liu G."/>
            <person name="Zhang P."/>
            <person name="Song W."/>
            <person name="An N."/>
            <person name="Chalopin D."/>
            <person name="Volff J.N."/>
            <person name="Hong Y."/>
            <person name="Li Q."/>
            <person name="Sha Z."/>
            <person name="Zhou H."/>
            <person name="Xie M."/>
            <person name="Yu Q."/>
            <person name="Liu Y."/>
            <person name="Xiang H."/>
            <person name="Wang N."/>
            <person name="Wu K."/>
            <person name="Yang C."/>
            <person name="Zhou Q."/>
            <person name="Liao X."/>
            <person name="Yang L."/>
            <person name="Hu Q."/>
            <person name="Zhang J."/>
            <person name="Meng L."/>
            <person name="Jin L."/>
            <person name="Tian Y."/>
            <person name="Lian J."/>
            <person name="Yang J."/>
            <person name="Miao G."/>
            <person name="Liu S."/>
            <person name="Liang Z."/>
            <person name="Yan F."/>
            <person name="Li Y."/>
            <person name="Sun B."/>
            <person name="Zhang H."/>
            <person name="Zhang J."/>
            <person name="Zhu Y."/>
            <person name="Du M."/>
            <person name="Zhao Y."/>
            <person name="Schartl M."/>
            <person name="Tang Q."/>
            <person name="Wang J."/>
        </authorList>
    </citation>
    <scope>NUCLEOTIDE SEQUENCE</scope>
</reference>
<protein>
    <recommendedName>
        <fullName evidence="2">protein-tyrosine-phosphatase</fullName>
        <ecNumber evidence="2">3.1.3.48</ecNumber>
    </recommendedName>
</protein>
<dbReference type="GO" id="GO:0005829">
    <property type="term" value="C:cytosol"/>
    <property type="evidence" value="ECO:0007669"/>
    <property type="project" value="TreeGrafter"/>
</dbReference>
<dbReference type="GO" id="GO:0043409">
    <property type="term" value="P:negative regulation of MAPK cascade"/>
    <property type="evidence" value="ECO:0007669"/>
    <property type="project" value="TreeGrafter"/>
</dbReference>